<dbReference type="SMART" id="SM00220">
    <property type="entry name" value="S_TKc"/>
    <property type="match status" value="1"/>
</dbReference>
<gene>
    <name evidence="2" type="ORF">SLEP1_g57740</name>
</gene>
<evidence type="ECO:0000313" key="3">
    <source>
        <dbReference type="Proteomes" id="UP001054252"/>
    </source>
</evidence>
<dbReference type="PROSITE" id="PS00108">
    <property type="entry name" value="PROTEIN_KINASE_ST"/>
    <property type="match status" value="1"/>
</dbReference>
<dbReference type="PROSITE" id="PS50011">
    <property type="entry name" value="PROTEIN_KINASE_DOM"/>
    <property type="match status" value="1"/>
</dbReference>
<dbReference type="PANTHER" id="PTHR27003">
    <property type="entry name" value="OS07G0166700 PROTEIN"/>
    <property type="match status" value="1"/>
</dbReference>
<sequence>MTHGGLGGHLFGNADPLPWKRRLEICIGTARGLHYLHTGAKYAIIHRDVKPHNILLNENWDAKLSDFELSVIGPSSMSKPKPNALTKETSVAGTYGYVAPECFHGELSEKADVCSLGIVLLEVLCGRRMVDFISRIITCIKNGCVHDMMDPFLKGKIAPVSLIEYVEIALNCVYADPNERPSMGEVEVTLELALELQEKADLVIKADNPYAVYAYEDVSFRFSVEKIAWLVSYYGRESDAGSISDAELVSDGEAVSVAKS</sequence>
<dbReference type="PANTHER" id="PTHR27003:SF451">
    <property type="entry name" value="PROTEIN KINASE DOMAIN-CONTAINING PROTEIN"/>
    <property type="match status" value="1"/>
</dbReference>
<dbReference type="InterPro" id="IPR011009">
    <property type="entry name" value="Kinase-like_dom_sf"/>
</dbReference>
<dbReference type="GO" id="GO:0005886">
    <property type="term" value="C:plasma membrane"/>
    <property type="evidence" value="ECO:0007669"/>
    <property type="project" value="TreeGrafter"/>
</dbReference>
<dbReference type="SUPFAM" id="SSF56112">
    <property type="entry name" value="Protein kinase-like (PK-like)"/>
    <property type="match status" value="1"/>
</dbReference>
<name>A0AAV5MNB6_9ROSI</name>
<dbReference type="AlphaFoldDB" id="A0AAV5MNB6"/>
<comment type="caution">
    <text evidence="2">The sequence shown here is derived from an EMBL/GenBank/DDBJ whole genome shotgun (WGS) entry which is preliminary data.</text>
</comment>
<dbReference type="InterPro" id="IPR000719">
    <property type="entry name" value="Prot_kinase_dom"/>
</dbReference>
<evidence type="ECO:0000259" key="1">
    <source>
        <dbReference type="PROSITE" id="PS50011"/>
    </source>
</evidence>
<dbReference type="GO" id="GO:0004714">
    <property type="term" value="F:transmembrane receptor protein tyrosine kinase activity"/>
    <property type="evidence" value="ECO:0007669"/>
    <property type="project" value="InterPro"/>
</dbReference>
<dbReference type="Gene3D" id="1.10.510.10">
    <property type="entry name" value="Transferase(Phosphotransferase) domain 1"/>
    <property type="match status" value="1"/>
</dbReference>
<reference evidence="2 3" key="1">
    <citation type="journal article" date="2021" name="Commun. Biol.">
        <title>The genome of Shorea leprosula (Dipterocarpaceae) highlights the ecological relevance of drought in aseasonal tropical rainforests.</title>
        <authorList>
            <person name="Ng K.K.S."/>
            <person name="Kobayashi M.J."/>
            <person name="Fawcett J.A."/>
            <person name="Hatakeyama M."/>
            <person name="Paape T."/>
            <person name="Ng C.H."/>
            <person name="Ang C.C."/>
            <person name="Tnah L.H."/>
            <person name="Lee C.T."/>
            <person name="Nishiyama T."/>
            <person name="Sese J."/>
            <person name="O'Brien M.J."/>
            <person name="Copetti D."/>
            <person name="Mohd Noor M.I."/>
            <person name="Ong R.C."/>
            <person name="Putra M."/>
            <person name="Sireger I.Z."/>
            <person name="Indrioko S."/>
            <person name="Kosugi Y."/>
            <person name="Izuno A."/>
            <person name="Isagi Y."/>
            <person name="Lee S.L."/>
            <person name="Shimizu K.K."/>
        </authorList>
    </citation>
    <scope>NUCLEOTIDE SEQUENCE [LARGE SCALE GENOMIC DNA]</scope>
    <source>
        <strain evidence="2">214</strain>
    </source>
</reference>
<dbReference type="InterPro" id="IPR008271">
    <property type="entry name" value="Ser/Thr_kinase_AS"/>
</dbReference>
<dbReference type="Pfam" id="PF00069">
    <property type="entry name" value="Pkinase"/>
    <property type="match status" value="1"/>
</dbReference>
<proteinExistence type="predicted"/>
<dbReference type="InterPro" id="IPR045272">
    <property type="entry name" value="ANXUR1/2-like"/>
</dbReference>
<dbReference type="Proteomes" id="UP001054252">
    <property type="component" value="Unassembled WGS sequence"/>
</dbReference>
<accession>A0AAV5MNB6</accession>
<dbReference type="EMBL" id="BPVZ01000429">
    <property type="protein sequence ID" value="GKV51064.1"/>
    <property type="molecule type" value="Genomic_DNA"/>
</dbReference>
<evidence type="ECO:0000313" key="2">
    <source>
        <dbReference type="EMBL" id="GKV51064.1"/>
    </source>
</evidence>
<feature type="domain" description="Protein kinase" evidence="1">
    <location>
        <begin position="1"/>
        <end position="194"/>
    </location>
</feature>
<dbReference type="GO" id="GO:0009506">
    <property type="term" value="C:plasmodesma"/>
    <property type="evidence" value="ECO:0007669"/>
    <property type="project" value="TreeGrafter"/>
</dbReference>
<organism evidence="2 3">
    <name type="scientific">Rubroshorea leprosula</name>
    <dbReference type="NCBI Taxonomy" id="152421"/>
    <lineage>
        <taxon>Eukaryota</taxon>
        <taxon>Viridiplantae</taxon>
        <taxon>Streptophyta</taxon>
        <taxon>Embryophyta</taxon>
        <taxon>Tracheophyta</taxon>
        <taxon>Spermatophyta</taxon>
        <taxon>Magnoliopsida</taxon>
        <taxon>eudicotyledons</taxon>
        <taxon>Gunneridae</taxon>
        <taxon>Pentapetalae</taxon>
        <taxon>rosids</taxon>
        <taxon>malvids</taxon>
        <taxon>Malvales</taxon>
        <taxon>Dipterocarpaceae</taxon>
        <taxon>Rubroshorea</taxon>
    </lineage>
</organism>
<keyword evidence="3" id="KW-1185">Reference proteome</keyword>
<dbReference type="GO" id="GO:0005524">
    <property type="term" value="F:ATP binding"/>
    <property type="evidence" value="ECO:0007669"/>
    <property type="project" value="InterPro"/>
</dbReference>
<protein>
    <recommendedName>
        <fullName evidence="1">Protein kinase domain-containing protein</fullName>
    </recommendedName>
</protein>